<evidence type="ECO:0000313" key="3">
    <source>
        <dbReference type="Proteomes" id="UP000077115"/>
    </source>
</evidence>
<reference evidence="2 3" key="1">
    <citation type="submission" date="2006-10" db="EMBL/GenBank/DDBJ databases">
        <title>The Genome Sequence of Batrachochytrium dendrobatidis JEL423.</title>
        <authorList>
            <consortium name="The Broad Institute Genome Sequencing Platform"/>
            <person name="Birren B."/>
            <person name="Lander E."/>
            <person name="Galagan J."/>
            <person name="Cuomo C."/>
            <person name="Devon K."/>
            <person name="Jaffe D."/>
            <person name="Butler J."/>
            <person name="Alvarez P."/>
            <person name="Gnerre S."/>
            <person name="Grabherr M."/>
            <person name="Kleber M."/>
            <person name="Mauceli E."/>
            <person name="Brockman W."/>
            <person name="Young S."/>
            <person name="LaButti K."/>
            <person name="Sykes S."/>
            <person name="DeCaprio D."/>
            <person name="Crawford M."/>
            <person name="Koehrsen M."/>
            <person name="Engels R."/>
            <person name="Montgomery P."/>
            <person name="Pearson M."/>
            <person name="Howarth C."/>
            <person name="Larson L."/>
            <person name="White J."/>
            <person name="O'Leary S."/>
            <person name="Kodira C."/>
            <person name="Zeng Q."/>
            <person name="Yandava C."/>
            <person name="Alvarado L."/>
            <person name="Longcore J."/>
            <person name="James T."/>
        </authorList>
    </citation>
    <scope>NUCLEOTIDE SEQUENCE [LARGE SCALE GENOMIC DNA]</scope>
    <source>
        <strain evidence="2 3">JEL423</strain>
    </source>
</reference>
<dbReference type="Proteomes" id="UP000077115">
    <property type="component" value="Unassembled WGS sequence"/>
</dbReference>
<gene>
    <name evidence="2" type="ORF">BDEG_24950</name>
</gene>
<protein>
    <submittedName>
        <fullName evidence="2">Uncharacterized protein</fullName>
    </submittedName>
</protein>
<reference evidence="2 3" key="2">
    <citation type="submission" date="2016-05" db="EMBL/GenBank/DDBJ databases">
        <title>Lineage-specific infection strategies underlie the spectrum of fungal disease in amphibians.</title>
        <authorList>
            <person name="Cuomo C.A."/>
            <person name="Farrer R.A."/>
            <person name="James T."/>
            <person name="Longcore J."/>
            <person name="Birren B."/>
        </authorList>
    </citation>
    <scope>NUCLEOTIDE SEQUENCE [LARGE SCALE GENOMIC DNA]</scope>
    <source>
        <strain evidence="2 3">JEL423</strain>
    </source>
</reference>
<sequence length="206" mass="22734">MVSITLLHRGVFYFTVMGTNVLPLLKHGMDLYFLQYRGGTGTGCQRQVLPLVCFDDLGQDWTIYTELGCASVIAMLAMVIVGLDTIIAFYFFLFSCHGKKEDFLAGAEDGCCGLAAVVLSFGHYDNEVLAKSKSMAAKWRRASRFVTAVIQIVMIVAAASALRVVTNIDSRPEQKSSTFVLLPCLLLNITSWIENMYDGIMVLYGD</sequence>
<feature type="transmembrane region" description="Helical" evidence="1">
    <location>
        <begin position="6"/>
        <end position="25"/>
    </location>
</feature>
<proteinExistence type="predicted"/>
<dbReference type="EMBL" id="DS022305">
    <property type="protein sequence ID" value="OAJ41330.1"/>
    <property type="molecule type" value="Genomic_DNA"/>
</dbReference>
<keyword evidence="1" id="KW-0472">Membrane</keyword>
<feature type="transmembrane region" description="Helical" evidence="1">
    <location>
        <begin position="145"/>
        <end position="165"/>
    </location>
</feature>
<feature type="transmembrane region" description="Helical" evidence="1">
    <location>
        <begin position="67"/>
        <end position="91"/>
    </location>
</feature>
<dbReference type="AlphaFoldDB" id="A0A177WPG0"/>
<dbReference type="OrthoDB" id="2128163at2759"/>
<keyword evidence="1" id="KW-0812">Transmembrane</keyword>
<organism evidence="2 3">
    <name type="scientific">Batrachochytrium dendrobatidis (strain JEL423)</name>
    <dbReference type="NCBI Taxonomy" id="403673"/>
    <lineage>
        <taxon>Eukaryota</taxon>
        <taxon>Fungi</taxon>
        <taxon>Fungi incertae sedis</taxon>
        <taxon>Chytridiomycota</taxon>
        <taxon>Chytridiomycota incertae sedis</taxon>
        <taxon>Chytridiomycetes</taxon>
        <taxon>Rhizophydiales</taxon>
        <taxon>Rhizophydiales incertae sedis</taxon>
        <taxon>Batrachochytrium</taxon>
    </lineage>
</organism>
<dbReference type="VEuPathDB" id="FungiDB:BDEG_24950"/>
<evidence type="ECO:0000256" key="1">
    <source>
        <dbReference type="SAM" id="Phobius"/>
    </source>
</evidence>
<name>A0A177WPG0_BATDL</name>
<accession>A0A177WPG0</accession>
<evidence type="ECO:0000313" key="2">
    <source>
        <dbReference type="EMBL" id="OAJ41330.1"/>
    </source>
</evidence>
<keyword evidence="1" id="KW-1133">Transmembrane helix</keyword>